<dbReference type="STRING" id="1834516.BL253_20445"/>
<dbReference type="PROSITE" id="PS00070">
    <property type="entry name" value="ALDEHYDE_DEHYDR_CYS"/>
    <property type="match status" value="1"/>
</dbReference>
<dbReference type="Proteomes" id="UP000188929">
    <property type="component" value="Unassembled WGS sequence"/>
</dbReference>
<keyword evidence="2 4" id="KW-0560">Oxidoreductase</keyword>
<dbReference type="PANTHER" id="PTHR11699">
    <property type="entry name" value="ALDEHYDE DEHYDROGENASE-RELATED"/>
    <property type="match status" value="1"/>
</dbReference>
<feature type="domain" description="Aldehyde dehydrogenase" evidence="5">
    <location>
        <begin position="33"/>
        <end position="482"/>
    </location>
</feature>
<dbReference type="Gene3D" id="3.40.309.10">
    <property type="entry name" value="Aldehyde Dehydrogenase, Chain A, domain 2"/>
    <property type="match status" value="1"/>
</dbReference>
<gene>
    <name evidence="6" type="ORF">BL253_20445</name>
</gene>
<dbReference type="InterPro" id="IPR029510">
    <property type="entry name" value="Ald_DH_CS_GLU"/>
</dbReference>
<dbReference type="EMBL" id="MOMC01000043">
    <property type="protein sequence ID" value="ONH27982.1"/>
    <property type="molecule type" value="Genomic_DNA"/>
</dbReference>
<evidence type="ECO:0000256" key="3">
    <source>
        <dbReference type="PROSITE-ProRule" id="PRU10007"/>
    </source>
</evidence>
<dbReference type="InterPro" id="IPR015590">
    <property type="entry name" value="Aldehyde_DH_dom"/>
</dbReference>
<sequence>MSITESQPAAQAAGLIRHDPWINGQAAPAAEGAYLRTISPTTGEPVAEVARCGGPEVAAAVAAARAAQPAWAAKSAVERARVLSSIAAGIRAELEAFAEAESAETGKLIAHARPEVAASADYYDYYAGALHALHGRTIDHGADKLVFTRREPFGVVAVITPWNGPLNQVSRSIAPALAAGNAVVAKPSEFTSATTLLLARVATAAGLPDGVLNVVPGTGPQAGEPLASHPDIAKIVFTGSVRTGKLLGAIAAERVIPITLELGGKSPLVVFDDADLAGAAGAAVATMLANAGQVCSATTRLIVQRGLHDRLVEAITQRVAPLQPGTHYGPIITGPQYKRVLEWFATAAEEGATAAVGGGPCLAEDGTPLAQYVQPTLYTGVRNDMRIAREEIFGPVVVVIPFDDEDEAVAIANDSEYGLAGAVWSRDTSRALRVAARLETGQVAVNGGTFGNDTPFGGYKQSGHGREKGLESLDEYTRVKSISVRLSS</sequence>
<dbReference type="InterPro" id="IPR016160">
    <property type="entry name" value="Ald_DH_CS_CYS"/>
</dbReference>
<evidence type="ECO:0000259" key="5">
    <source>
        <dbReference type="Pfam" id="PF00171"/>
    </source>
</evidence>
<dbReference type="InterPro" id="IPR016163">
    <property type="entry name" value="Ald_DH_C"/>
</dbReference>
<dbReference type="InterPro" id="IPR016162">
    <property type="entry name" value="Ald_DH_N"/>
</dbReference>
<protein>
    <submittedName>
        <fullName evidence="6">Aldehyde dehydrogenase</fullName>
    </submittedName>
</protein>
<reference evidence="7" key="1">
    <citation type="submission" date="2016-10" db="EMBL/GenBank/DDBJ databases">
        <title>Frankia sp. NRRL B-16386 Genome sequencing.</title>
        <authorList>
            <person name="Ghodhbane-Gtari F."/>
            <person name="Swanson E."/>
            <person name="Gueddou A."/>
            <person name="Hezbri K."/>
            <person name="Ktari K."/>
            <person name="Nouioui I."/>
            <person name="Morris K."/>
            <person name="Simpson S."/>
            <person name="Abebe-Akele F."/>
            <person name="Thomas K."/>
            <person name="Gtari M."/>
            <person name="Tisa L.S."/>
        </authorList>
    </citation>
    <scope>NUCLEOTIDE SEQUENCE [LARGE SCALE GENOMIC DNA]</scope>
    <source>
        <strain evidence="7">NRRL B-16386</strain>
    </source>
</reference>
<keyword evidence="7" id="KW-1185">Reference proteome</keyword>
<evidence type="ECO:0000256" key="4">
    <source>
        <dbReference type="RuleBase" id="RU003345"/>
    </source>
</evidence>
<dbReference type="FunFam" id="3.40.605.10:FF:000026">
    <property type="entry name" value="Aldehyde dehydrogenase, putative"/>
    <property type="match status" value="1"/>
</dbReference>
<evidence type="ECO:0000256" key="1">
    <source>
        <dbReference type="ARBA" id="ARBA00009986"/>
    </source>
</evidence>
<evidence type="ECO:0000313" key="6">
    <source>
        <dbReference type="EMBL" id="ONH27982.1"/>
    </source>
</evidence>
<dbReference type="InterPro" id="IPR016161">
    <property type="entry name" value="Ald_DH/histidinol_DH"/>
</dbReference>
<accession>A0A1V2I828</accession>
<dbReference type="FunFam" id="3.40.605.10:FF:000007">
    <property type="entry name" value="NAD/NADP-dependent betaine aldehyde dehydrogenase"/>
    <property type="match status" value="1"/>
</dbReference>
<dbReference type="SUPFAM" id="SSF53720">
    <property type="entry name" value="ALDH-like"/>
    <property type="match status" value="1"/>
</dbReference>
<comment type="similarity">
    <text evidence="1 4">Belongs to the aldehyde dehydrogenase family.</text>
</comment>
<dbReference type="Pfam" id="PF00171">
    <property type="entry name" value="Aldedh"/>
    <property type="match status" value="1"/>
</dbReference>
<feature type="active site" evidence="3">
    <location>
        <position position="261"/>
    </location>
</feature>
<organism evidence="6 7">
    <name type="scientific">Pseudofrankia asymbiotica</name>
    <dbReference type="NCBI Taxonomy" id="1834516"/>
    <lineage>
        <taxon>Bacteria</taxon>
        <taxon>Bacillati</taxon>
        <taxon>Actinomycetota</taxon>
        <taxon>Actinomycetes</taxon>
        <taxon>Frankiales</taxon>
        <taxon>Frankiaceae</taxon>
        <taxon>Pseudofrankia</taxon>
    </lineage>
</organism>
<evidence type="ECO:0000256" key="2">
    <source>
        <dbReference type="ARBA" id="ARBA00023002"/>
    </source>
</evidence>
<evidence type="ECO:0000313" key="7">
    <source>
        <dbReference type="Proteomes" id="UP000188929"/>
    </source>
</evidence>
<name>A0A1V2I828_9ACTN</name>
<dbReference type="PROSITE" id="PS00687">
    <property type="entry name" value="ALDEHYDE_DEHYDR_GLU"/>
    <property type="match status" value="1"/>
</dbReference>
<proteinExistence type="inferred from homology"/>
<comment type="caution">
    <text evidence="6">The sequence shown here is derived from an EMBL/GenBank/DDBJ whole genome shotgun (WGS) entry which is preliminary data.</text>
</comment>
<dbReference type="Gene3D" id="3.40.605.10">
    <property type="entry name" value="Aldehyde Dehydrogenase, Chain A, domain 1"/>
    <property type="match status" value="1"/>
</dbReference>
<dbReference type="GO" id="GO:0016620">
    <property type="term" value="F:oxidoreductase activity, acting on the aldehyde or oxo group of donors, NAD or NADP as acceptor"/>
    <property type="evidence" value="ECO:0007669"/>
    <property type="project" value="InterPro"/>
</dbReference>
<dbReference type="RefSeq" id="WP_076818794.1">
    <property type="nucleotide sequence ID" value="NZ_MOMC01000043.1"/>
</dbReference>
<dbReference type="AlphaFoldDB" id="A0A1V2I828"/>
<dbReference type="OrthoDB" id="6882680at2"/>